<dbReference type="EMBL" id="CAUYUJ010019983">
    <property type="protein sequence ID" value="CAK0895031.1"/>
    <property type="molecule type" value="Genomic_DNA"/>
</dbReference>
<keyword evidence="2" id="KW-0812">Transmembrane</keyword>
<dbReference type="Proteomes" id="UP001189429">
    <property type="component" value="Unassembled WGS sequence"/>
</dbReference>
<reference evidence="5" key="1">
    <citation type="submission" date="2023-10" db="EMBL/GenBank/DDBJ databases">
        <authorList>
            <person name="Chen Y."/>
            <person name="Shah S."/>
            <person name="Dougan E. K."/>
            <person name="Thang M."/>
            <person name="Chan C."/>
        </authorList>
    </citation>
    <scope>NUCLEOTIDE SEQUENCE [LARGE SCALE GENOMIC DNA]</scope>
</reference>
<evidence type="ECO:0000313" key="6">
    <source>
        <dbReference type="Proteomes" id="UP001189429"/>
    </source>
</evidence>
<comment type="subcellular location">
    <subcellularLocation>
        <location evidence="1">Membrane</location>
        <topology evidence="1">Multi-pass membrane protein</topology>
    </subcellularLocation>
</comment>
<sequence length="406" mass="40872">MLSLFSILRSAQKAKGRKFSDELSALLKPGVDFLGKWMGLFLAPPLVSLDASIAALPPYQGAVWGNAVALLSTGWAATHSAAAAVASSLVPQRPAAPKAGAAAAAAPAAGGAAVGAAEAVPQEEAVRRAWVFLGALGYLGVSCSPLLPPVLHRPVGMLCELSTTVGSIALSKLLPGSVTKVLHPLVICAVSSNMASRFAGSAAPYRDGGRGVGDRLFQWLPAAVTGLGVRMYNTTDKWLDSPDDFKCVLATCGASGCFSILLTTAGALSQHSPLSVPAPLALPMLHRSVMSALGIEGSMAIGPECDPQLAVASILITGCIGASLGNTLLRAVPQVFCADSALVRGVAMGCSAHSIGTAGLISEGDTDAAAISGASMCLAGTMHTLVLSLPGVVPIIRAVARLPAAA</sequence>
<keyword evidence="3" id="KW-1133">Transmembrane helix</keyword>
<keyword evidence="4" id="KW-0472">Membrane</keyword>
<evidence type="ECO:0000256" key="4">
    <source>
        <dbReference type="ARBA" id="ARBA00023136"/>
    </source>
</evidence>
<evidence type="ECO:0000256" key="1">
    <source>
        <dbReference type="ARBA" id="ARBA00004141"/>
    </source>
</evidence>
<comment type="caution">
    <text evidence="5">The sequence shown here is derived from an EMBL/GenBank/DDBJ whole genome shotgun (WGS) entry which is preliminary data.</text>
</comment>
<accession>A0ABN9XAU1</accession>
<protein>
    <submittedName>
        <fullName evidence="5">Uncharacterized protein</fullName>
    </submittedName>
</protein>
<dbReference type="PANTHER" id="PTHR30249">
    <property type="entry name" value="PUTATIVE SEROTONIN TRANSPORTER"/>
    <property type="match status" value="1"/>
</dbReference>
<organism evidence="5 6">
    <name type="scientific">Prorocentrum cordatum</name>
    <dbReference type="NCBI Taxonomy" id="2364126"/>
    <lineage>
        <taxon>Eukaryota</taxon>
        <taxon>Sar</taxon>
        <taxon>Alveolata</taxon>
        <taxon>Dinophyceae</taxon>
        <taxon>Prorocentrales</taxon>
        <taxon>Prorocentraceae</taxon>
        <taxon>Prorocentrum</taxon>
    </lineage>
</organism>
<evidence type="ECO:0000256" key="3">
    <source>
        <dbReference type="ARBA" id="ARBA00022989"/>
    </source>
</evidence>
<gene>
    <name evidence="5" type="ORF">PCOR1329_LOCUS73914</name>
</gene>
<evidence type="ECO:0000313" key="5">
    <source>
        <dbReference type="EMBL" id="CAK0895031.1"/>
    </source>
</evidence>
<keyword evidence="6" id="KW-1185">Reference proteome</keyword>
<proteinExistence type="predicted"/>
<evidence type="ECO:0000256" key="2">
    <source>
        <dbReference type="ARBA" id="ARBA00022692"/>
    </source>
</evidence>
<dbReference type="Pfam" id="PF04172">
    <property type="entry name" value="LrgB"/>
    <property type="match status" value="1"/>
</dbReference>
<dbReference type="InterPro" id="IPR007300">
    <property type="entry name" value="CidB/LrgB"/>
</dbReference>
<name>A0ABN9XAU1_9DINO</name>
<dbReference type="PANTHER" id="PTHR30249:SF0">
    <property type="entry name" value="PLASTIDAL GLYCOLATE_GLYCERATE TRANSLOCATOR 1, CHLOROPLASTIC"/>
    <property type="match status" value="1"/>
</dbReference>